<name>A0ABT2K0V3_9ACTN</name>
<dbReference type="EMBL" id="JAJAGO010000016">
    <property type="protein sequence ID" value="MCT2593804.1"/>
    <property type="molecule type" value="Genomic_DNA"/>
</dbReference>
<feature type="transmembrane region" description="Helical" evidence="1">
    <location>
        <begin position="235"/>
        <end position="257"/>
    </location>
</feature>
<feature type="transmembrane region" description="Helical" evidence="1">
    <location>
        <begin position="269"/>
        <end position="288"/>
    </location>
</feature>
<keyword evidence="1" id="KW-0812">Transmembrane</keyword>
<gene>
    <name evidence="2" type="ORF">LHJ74_28520</name>
</gene>
<evidence type="ECO:0000313" key="2">
    <source>
        <dbReference type="EMBL" id="MCT2593804.1"/>
    </source>
</evidence>
<feature type="transmembrane region" description="Helical" evidence="1">
    <location>
        <begin position="308"/>
        <end position="327"/>
    </location>
</feature>
<proteinExistence type="predicted"/>
<protein>
    <recommendedName>
        <fullName evidence="4">LigA protein</fullName>
    </recommendedName>
</protein>
<keyword evidence="1" id="KW-1133">Transmembrane helix</keyword>
<accession>A0ABT2K0V3</accession>
<feature type="transmembrane region" description="Helical" evidence="1">
    <location>
        <begin position="68"/>
        <end position="91"/>
    </location>
</feature>
<keyword evidence="3" id="KW-1185">Reference proteome</keyword>
<evidence type="ECO:0000313" key="3">
    <source>
        <dbReference type="Proteomes" id="UP001156389"/>
    </source>
</evidence>
<evidence type="ECO:0008006" key="4">
    <source>
        <dbReference type="Google" id="ProtNLM"/>
    </source>
</evidence>
<dbReference type="RefSeq" id="WP_260221102.1">
    <property type="nucleotide sequence ID" value="NZ_JAJAGO010000016.1"/>
</dbReference>
<dbReference type="Proteomes" id="UP001156389">
    <property type="component" value="Unassembled WGS sequence"/>
</dbReference>
<organism evidence="2 3">
    <name type="scientific">Streptomyces gossypii</name>
    <dbReference type="NCBI Taxonomy" id="2883101"/>
    <lineage>
        <taxon>Bacteria</taxon>
        <taxon>Bacillati</taxon>
        <taxon>Actinomycetota</taxon>
        <taxon>Actinomycetes</taxon>
        <taxon>Kitasatosporales</taxon>
        <taxon>Streptomycetaceae</taxon>
        <taxon>Streptomyces</taxon>
    </lineage>
</organism>
<sequence>MTQTSAPPAVFAAPAVSGPPSAPHRARVLFVIAVAACLPYIVLKIVWICGGDTGIPADSVLLDPDRKTALRLANGLTVLMDAAVLGLALLLTRPWGRRVPAWLLAFPMWLATGLLAPIMVAFPIQLVAGAGSAGTAESRAFLDPWVFGVVYGGFIVQGLALGGLFVPYARDRWGRLWRGRIGELPDSPLAPARKATAVAAAALALCPLTTQLLWASGSAAGLSEDLAQDRGSDMYVSQGVGALFGLAAVTGLLLLAFRARPGLRLAVPLAMAWTGSGVLTGWGGWMTLASLAVDDAEAGATPVMHLTYSVQMTVGLLILTAGAHFLAERAASSAVSGNGTSSTPRSERSAA</sequence>
<evidence type="ECO:0000256" key="1">
    <source>
        <dbReference type="SAM" id="Phobius"/>
    </source>
</evidence>
<reference evidence="2 3" key="1">
    <citation type="submission" date="2021-10" db="EMBL/GenBank/DDBJ databases">
        <title>Streptomyces gossypii sp. nov., isolated from soil collected from cotton field.</title>
        <authorList>
            <person name="Ge X."/>
            <person name="Chen X."/>
            <person name="Liu W."/>
        </authorList>
    </citation>
    <scope>NUCLEOTIDE SEQUENCE [LARGE SCALE GENOMIC DNA]</scope>
    <source>
        <strain evidence="2 3">N2-109</strain>
    </source>
</reference>
<feature type="transmembrane region" description="Helical" evidence="1">
    <location>
        <begin position="145"/>
        <end position="168"/>
    </location>
</feature>
<feature type="transmembrane region" description="Helical" evidence="1">
    <location>
        <begin position="195"/>
        <end position="215"/>
    </location>
</feature>
<feature type="transmembrane region" description="Helical" evidence="1">
    <location>
        <begin position="28"/>
        <end position="48"/>
    </location>
</feature>
<comment type="caution">
    <text evidence="2">The sequence shown here is derived from an EMBL/GenBank/DDBJ whole genome shotgun (WGS) entry which is preliminary data.</text>
</comment>
<keyword evidence="1" id="KW-0472">Membrane</keyword>
<feature type="transmembrane region" description="Helical" evidence="1">
    <location>
        <begin position="103"/>
        <end position="125"/>
    </location>
</feature>